<dbReference type="EMBL" id="CM003381">
    <property type="protein sequence ID" value="KOM57465.1"/>
    <property type="molecule type" value="Genomic_DNA"/>
</dbReference>
<proteinExistence type="predicted"/>
<name>A0A0L9VQY7_PHAAN</name>
<organism evidence="1 2">
    <name type="scientific">Phaseolus angularis</name>
    <name type="common">Azuki bean</name>
    <name type="synonym">Vigna angularis</name>
    <dbReference type="NCBI Taxonomy" id="3914"/>
    <lineage>
        <taxon>Eukaryota</taxon>
        <taxon>Viridiplantae</taxon>
        <taxon>Streptophyta</taxon>
        <taxon>Embryophyta</taxon>
        <taxon>Tracheophyta</taxon>
        <taxon>Spermatophyta</taxon>
        <taxon>Magnoliopsida</taxon>
        <taxon>eudicotyledons</taxon>
        <taxon>Gunneridae</taxon>
        <taxon>Pentapetalae</taxon>
        <taxon>rosids</taxon>
        <taxon>fabids</taxon>
        <taxon>Fabales</taxon>
        <taxon>Fabaceae</taxon>
        <taxon>Papilionoideae</taxon>
        <taxon>50 kb inversion clade</taxon>
        <taxon>NPAAA clade</taxon>
        <taxon>indigoferoid/millettioid clade</taxon>
        <taxon>Phaseoleae</taxon>
        <taxon>Vigna</taxon>
    </lineage>
</organism>
<dbReference type="AlphaFoldDB" id="A0A0L9VQY7"/>
<evidence type="ECO:0000313" key="2">
    <source>
        <dbReference type="Proteomes" id="UP000053144"/>
    </source>
</evidence>
<gene>
    <name evidence="1" type="ORF">LR48_Vigan11g049800</name>
</gene>
<evidence type="ECO:0000313" key="1">
    <source>
        <dbReference type="EMBL" id="KOM57465.1"/>
    </source>
</evidence>
<sequence>MVVVVCVLCSGFEGFLLLNVTSSSKPRHPPLRVGPRALDVCYCFHESKLLDRVNEQAVLQDPFLLRAPFLPFSVLLLLGRVVDFLKSFGPQTNQISRRNPLLRVLLFMLEHTTCCLHVGLLPPLQREMLDGCSSTCCWTSCVSHPLFKLLDRVSPWVVCYLLPALYIVCTSQRSSRTCDSIWAAFGCNN</sequence>
<dbReference type="Gramene" id="KOM57465">
    <property type="protein sequence ID" value="KOM57465"/>
    <property type="gene ID" value="LR48_Vigan11g049800"/>
</dbReference>
<protein>
    <submittedName>
        <fullName evidence="1">Uncharacterized protein</fullName>
    </submittedName>
</protein>
<dbReference type="Proteomes" id="UP000053144">
    <property type="component" value="Chromosome 11"/>
</dbReference>
<accession>A0A0L9VQY7</accession>
<reference evidence="2" key="1">
    <citation type="journal article" date="2015" name="Proc. Natl. Acad. Sci. U.S.A.">
        <title>Genome sequencing of adzuki bean (Vigna angularis) provides insight into high starch and low fat accumulation and domestication.</title>
        <authorList>
            <person name="Yang K."/>
            <person name="Tian Z."/>
            <person name="Chen C."/>
            <person name="Luo L."/>
            <person name="Zhao B."/>
            <person name="Wang Z."/>
            <person name="Yu L."/>
            <person name="Li Y."/>
            <person name="Sun Y."/>
            <person name="Li W."/>
            <person name="Chen Y."/>
            <person name="Li Y."/>
            <person name="Zhang Y."/>
            <person name="Ai D."/>
            <person name="Zhao J."/>
            <person name="Shang C."/>
            <person name="Ma Y."/>
            <person name="Wu B."/>
            <person name="Wang M."/>
            <person name="Gao L."/>
            <person name="Sun D."/>
            <person name="Zhang P."/>
            <person name="Guo F."/>
            <person name="Wang W."/>
            <person name="Li Y."/>
            <person name="Wang J."/>
            <person name="Varshney R.K."/>
            <person name="Wang J."/>
            <person name="Ling H.Q."/>
            <person name="Wan P."/>
        </authorList>
    </citation>
    <scope>NUCLEOTIDE SEQUENCE</scope>
    <source>
        <strain evidence="2">cv. Jingnong 6</strain>
    </source>
</reference>